<evidence type="ECO:0000256" key="12">
    <source>
        <dbReference type="ARBA" id="ARBA00034018"/>
    </source>
</evidence>
<comment type="catalytic activity">
    <reaction evidence="12">
        <text>ATP + H2O + xenobioticSide 1 = ADP + phosphate + xenobioticSide 2.</text>
        <dbReference type="EC" id="7.6.2.2"/>
    </reaction>
</comment>
<organism evidence="16">
    <name type="scientific">Fagus sylvatica</name>
    <name type="common">Beechnut</name>
    <dbReference type="NCBI Taxonomy" id="28930"/>
    <lineage>
        <taxon>Eukaryota</taxon>
        <taxon>Viridiplantae</taxon>
        <taxon>Streptophyta</taxon>
        <taxon>Embryophyta</taxon>
        <taxon>Tracheophyta</taxon>
        <taxon>Spermatophyta</taxon>
        <taxon>Magnoliopsida</taxon>
        <taxon>eudicotyledons</taxon>
        <taxon>Gunneridae</taxon>
        <taxon>Pentapetalae</taxon>
        <taxon>rosids</taxon>
        <taxon>fabids</taxon>
        <taxon>Fagales</taxon>
        <taxon>Fagaceae</taxon>
        <taxon>Fagus</taxon>
    </lineage>
</organism>
<name>A0A2N9FH65_FAGSY</name>
<feature type="transmembrane region" description="Helical" evidence="13">
    <location>
        <begin position="177"/>
        <end position="198"/>
    </location>
</feature>
<dbReference type="InterPro" id="IPR044746">
    <property type="entry name" value="ABCC_6TM_D1"/>
</dbReference>
<protein>
    <recommendedName>
        <fullName evidence="3">ABC-type xenobiotic transporter</fullName>
        <ecNumber evidence="3">7.6.2.2</ecNumber>
    </recommendedName>
</protein>
<dbReference type="InterPro" id="IPR027417">
    <property type="entry name" value="P-loop_NTPase"/>
</dbReference>
<dbReference type="CDD" id="cd03244">
    <property type="entry name" value="ABCC_MRP_domain2"/>
    <property type="match status" value="1"/>
</dbReference>
<dbReference type="SUPFAM" id="SSF90123">
    <property type="entry name" value="ABC transporter transmembrane region"/>
    <property type="match status" value="2"/>
</dbReference>
<evidence type="ECO:0000259" key="15">
    <source>
        <dbReference type="PROSITE" id="PS50929"/>
    </source>
</evidence>
<feature type="transmembrane region" description="Helical" evidence="13">
    <location>
        <begin position="908"/>
        <end position="927"/>
    </location>
</feature>
<dbReference type="InterPro" id="IPR003439">
    <property type="entry name" value="ABC_transporter-like_ATP-bd"/>
</dbReference>
<keyword evidence="4" id="KW-0813">Transport</keyword>
<evidence type="ECO:0000259" key="14">
    <source>
        <dbReference type="PROSITE" id="PS50893"/>
    </source>
</evidence>
<reference evidence="16" key="1">
    <citation type="submission" date="2018-02" db="EMBL/GenBank/DDBJ databases">
        <authorList>
            <person name="Cohen D.B."/>
            <person name="Kent A.D."/>
        </authorList>
    </citation>
    <scope>NUCLEOTIDE SEQUENCE</scope>
</reference>
<proteinExistence type="inferred from homology"/>
<evidence type="ECO:0000256" key="4">
    <source>
        <dbReference type="ARBA" id="ARBA00022448"/>
    </source>
</evidence>
<keyword evidence="8" id="KW-0067">ATP-binding</keyword>
<feature type="transmembrane region" description="Helical" evidence="13">
    <location>
        <begin position="41"/>
        <end position="59"/>
    </location>
</feature>
<keyword evidence="10 13" id="KW-1133">Transmembrane helix</keyword>
<evidence type="ECO:0000256" key="8">
    <source>
        <dbReference type="ARBA" id="ARBA00022840"/>
    </source>
</evidence>
<dbReference type="EMBL" id="OIVN01000857">
    <property type="protein sequence ID" value="SPC86523.1"/>
    <property type="molecule type" value="Genomic_DNA"/>
</dbReference>
<evidence type="ECO:0000256" key="11">
    <source>
        <dbReference type="ARBA" id="ARBA00023136"/>
    </source>
</evidence>
<evidence type="ECO:0000256" key="10">
    <source>
        <dbReference type="ARBA" id="ARBA00022989"/>
    </source>
</evidence>
<evidence type="ECO:0000256" key="6">
    <source>
        <dbReference type="ARBA" id="ARBA00022737"/>
    </source>
</evidence>
<dbReference type="PROSITE" id="PS50929">
    <property type="entry name" value="ABC_TM1F"/>
    <property type="match status" value="2"/>
</dbReference>
<keyword evidence="6" id="KW-0677">Repeat</keyword>
<keyword evidence="11 13" id="KW-0472">Membrane</keyword>
<feature type="domain" description="ABC transporter" evidence="14">
    <location>
        <begin position="634"/>
        <end position="855"/>
    </location>
</feature>
<evidence type="ECO:0000313" key="16">
    <source>
        <dbReference type="EMBL" id="SPC86523.1"/>
    </source>
</evidence>
<dbReference type="Gene3D" id="3.40.50.300">
    <property type="entry name" value="P-loop containing nucleotide triphosphate hydrolases"/>
    <property type="match status" value="2"/>
</dbReference>
<evidence type="ECO:0000256" key="13">
    <source>
        <dbReference type="SAM" id="Phobius"/>
    </source>
</evidence>
<dbReference type="SMART" id="SM00382">
    <property type="entry name" value="AAA"/>
    <property type="match status" value="2"/>
</dbReference>
<dbReference type="GO" id="GO:0008559">
    <property type="term" value="F:ABC-type xenobiotic transporter activity"/>
    <property type="evidence" value="ECO:0007669"/>
    <property type="project" value="UniProtKB-EC"/>
</dbReference>
<dbReference type="PROSITE" id="PS50893">
    <property type="entry name" value="ABC_TRANSPORTER_2"/>
    <property type="match status" value="2"/>
</dbReference>
<dbReference type="PROSITE" id="PS00211">
    <property type="entry name" value="ABC_TRANSPORTER_1"/>
    <property type="match status" value="1"/>
</dbReference>
<dbReference type="CDD" id="cd18580">
    <property type="entry name" value="ABC_6TM_ABCC_D2"/>
    <property type="match status" value="1"/>
</dbReference>
<feature type="domain" description="ABC transmembrane type-1" evidence="15">
    <location>
        <begin position="913"/>
        <end position="1151"/>
    </location>
</feature>
<dbReference type="InterPro" id="IPR017871">
    <property type="entry name" value="ABC_transporter-like_CS"/>
</dbReference>
<dbReference type="GO" id="GO:0016020">
    <property type="term" value="C:membrane"/>
    <property type="evidence" value="ECO:0007669"/>
    <property type="project" value="UniProtKB-SubCell"/>
</dbReference>
<dbReference type="Pfam" id="PF00664">
    <property type="entry name" value="ABC_membrane"/>
    <property type="match status" value="2"/>
</dbReference>
<evidence type="ECO:0000256" key="2">
    <source>
        <dbReference type="ARBA" id="ARBA00009726"/>
    </source>
</evidence>
<dbReference type="InterPro" id="IPR044726">
    <property type="entry name" value="ABCC_6TM_D2"/>
</dbReference>
<feature type="transmembrane region" description="Helical" evidence="13">
    <location>
        <begin position="442"/>
        <end position="470"/>
    </location>
</feature>
<dbReference type="FunFam" id="1.20.1560.10:FF:000003">
    <property type="entry name" value="ABC transporter C family member 10"/>
    <property type="match status" value="1"/>
</dbReference>
<dbReference type="Gene3D" id="1.20.1560.10">
    <property type="entry name" value="ABC transporter type 1, transmembrane domain"/>
    <property type="match status" value="2"/>
</dbReference>
<evidence type="ECO:0000256" key="3">
    <source>
        <dbReference type="ARBA" id="ARBA00012191"/>
    </source>
</evidence>
<dbReference type="EC" id="7.6.2.2" evidence="3"/>
<accession>A0A2N9FH65</accession>
<feature type="transmembrane region" description="Helical" evidence="13">
    <location>
        <begin position="115"/>
        <end position="138"/>
    </location>
</feature>
<dbReference type="Pfam" id="PF00005">
    <property type="entry name" value="ABC_tran"/>
    <property type="match status" value="2"/>
</dbReference>
<dbReference type="GO" id="GO:0016887">
    <property type="term" value="F:ATP hydrolysis activity"/>
    <property type="evidence" value="ECO:0007669"/>
    <property type="project" value="InterPro"/>
</dbReference>
<dbReference type="CDD" id="cd03250">
    <property type="entry name" value="ABCC_MRP_domain1"/>
    <property type="match status" value="1"/>
</dbReference>
<feature type="transmembrane region" description="Helical" evidence="13">
    <location>
        <begin position="150"/>
        <end position="171"/>
    </location>
</feature>
<dbReference type="GO" id="GO:0005524">
    <property type="term" value="F:ATP binding"/>
    <property type="evidence" value="ECO:0007669"/>
    <property type="project" value="UniProtKB-KW"/>
</dbReference>
<dbReference type="PANTHER" id="PTHR24223:SF263">
    <property type="entry name" value="ABC-TYPE XENOBIOTIC TRANSPORTER"/>
    <property type="match status" value="1"/>
</dbReference>
<evidence type="ECO:0000256" key="9">
    <source>
        <dbReference type="ARBA" id="ARBA00022967"/>
    </source>
</evidence>
<dbReference type="SUPFAM" id="SSF52540">
    <property type="entry name" value="P-loop containing nucleoside triphosphate hydrolases"/>
    <property type="match status" value="2"/>
</dbReference>
<comment type="subcellular location">
    <subcellularLocation>
        <location evidence="1">Membrane</location>
        <topology evidence="1">Multi-pass membrane protein</topology>
    </subcellularLocation>
</comment>
<feature type="transmembrane region" description="Helical" evidence="13">
    <location>
        <begin position="1033"/>
        <end position="1056"/>
    </location>
</feature>
<sequence>MTTGFWTVFCGNSECSRDVEKRCSYGFLSIIDPNTCINNSMVISVDFLLLLMFVVYMVIYRPFSRKIIEPLQSIHFSPILIFSAIFNGGLALAYLGFGIWICYKDLNATGTILPLHGWLVMLFQGFTWLLLDFIVIIDNLRLQQIITAKLCSMVVFLFAGFLCFSSLWFIIVEKMASVVMVLDILSFLGAVLLLLCVFRGHKNVETDPDFSLDTSYAPLQGEEANAKGEINSNENVTPFAKAGFLSTMSFSWLNPLMKQGKEKILEDIDIPQLREADRAQTCYVMFMAQLNKQRQKATNESPSMFSVIFSCQKKAVLISGFFALIKVLTVSTSPLFLKAFIEVADGKAAFEYEGYALAGGLFLVKCLESFSERQWFFRTRLVGLQVRSFLSAAIYQKQLKLSNAAKVTHSPGQIMNYVTVDAYRIGEFPYWFHQIWSTSFQLCLALIIVWYSVGLATVAALIAIILTMVATSPLAKLQHKYQTKLMVAQDKRLKAITEALANMKVLKLYAWEKHFKNFIERLRKEESEWILAVLSQKGRYMILYWSSPILVSIATFWSCYFLGIPLSTSNVFMFVASLRMVQEPIKSIPDVAGVFIEAKVSLTRIARFLEAPELENRNTRKKRNEKELKHSIFIRTTEISWDTNSENAALRNINLVVKRGEKVAICGEVGSGKSTLLAAILGEVPNIKGIVNVYGKIAYVSQTSWIQTGSIRENILFGSAMDPLRYQEVLRRCSLIKDLEMLPFGDLTEIGERGVTLSGGQKQRVQLARALYQDADVYLLDDPFSAVDAHTATSLFNEYVMGALSRKTVLLVTHQVDFLPAFDSVLVVKNFKILSMHTMTLLVLERQAKYASSVKSASSNSKSEIEKNCNEKQLMSSLGDQLIKQEERETGDTGLKPYIQYLKQDKGFLYFSLATICHLIFLAGQIFQNYWLAAHIQDSHVNRVKLITVYSVIGCILVLILLLRSFYIVVLSFGASQLIFSTLLTSLFRAPMSFYDSTPLGRILNRVSSDLTVIDLDVVFKLNTTLGAFMVSYSGYAILSILTWPILFLLIPMVYLTMLLQGSYVLPYLERYYFASAKELMRTNGTTKSLIASHLSESIAGAMTIRAFGEEERFFLKNLNLIDRNTSQNFHSFSANEWLIQRLEIMCAIVLSSSALAMTLFHLGASASERLEQYMHIPGEAAEVIESQRPMHNWPMVGKVKICDLKVRYRPNAPLVLQGISCIFEGGHKIGIVGRTGSGKTTLISALFRLVEPTEGMIIIDGIDISSVGLHDLRSRLGIIPQDPTLFSGSVRYNLDPLSEHTDQEIWEMLDKLILREDNEVIAFPKGDVMQDGSNWSLGQRQLFCLGRALLKRSQILVLDEATASIDNATDSVIQKTIQTEFTSCTVITVAHRIPTVMDCTKVLAISDGKIVEYDEPLKLMNKEGSLFGQLVKEYWSHSASGSIYSEHC</sequence>
<dbReference type="FunFam" id="3.40.50.300:FF:000169">
    <property type="entry name" value="ABC transporter C family member 3"/>
    <property type="match status" value="1"/>
</dbReference>
<dbReference type="PANTHER" id="PTHR24223">
    <property type="entry name" value="ATP-BINDING CASSETTE SUB-FAMILY C"/>
    <property type="match status" value="1"/>
</dbReference>
<feature type="transmembrane region" description="Helical" evidence="13">
    <location>
        <begin position="79"/>
        <end position="103"/>
    </location>
</feature>
<feature type="transmembrane region" description="Helical" evidence="13">
    <location>
        <begin position="1145"/>
        <end position="1165"/>
    </location>
</feature>
<feature type="transmembrane region" description="Helical" evidence="13">
    <location>
        <begin position="968"/>
        <end position="988"/>
    </location>
</feature>
<dbReference type="InterPro" id="IPR050173">
    <property type="entry name" value="ABC_transporter_C-like"/>
</dbReference>
<comment type="similarity">
    <text evidence="2">Belongs to the ABC transporter superfamily. ABCC family. Conjugate transporter (TC 3.A.1.208) subfamily.</text>
</comment>
<gene>
    <name evidence="16" type="ORF">FSB_LOCUS14405</name>
</gene>
<evidence type="ECO:0000256" key="7">
    <source>
        <dbReference type="ARBA" id="ARBA00022741"/>
    </source>
</evidence>
<dbReference type="InterPro" id="IPR003593">
    <property type="entry name" value="AAA+_ATPase"/>
</dbReference>
<dbReference type="CDD" id="cd18579">
    <property type="entry name" value="ABC_6TM_ABCC_D1"/>
    <property type="match status" value="1"/>
</dbReference>
<dbReference type="InterPro" id="IPR056228">
    <property type="entry name" value="ABCC10-like_N"/>
</dbReference>
<keyword evidence="5 13" id="KW-0812">Transmembrane</keyword>
<feature type="domain" description="ABC transporter" evidence="14">
    <location>
        <begin position="1200"/>
        <end position="1433"/>
    </location>
</feature>
<keyword evidence="9" id="KW-1278">Translocase</keyword>
<dbReference type="InterPro" id="IPR036640">
    <property type="entry name" value="ABC1_TM_sf"/>
</dbReference>
<feature type="transmembrane region" description="Helical" evidence="13">
    <location>
        <begin position="947"/>
        <end position="963"/>
    </location>
</feature>
<evidence type="ECO:0000256" key="5">
    <source>
        <dbReference type="ARBA" id="ARBA00022692"/>
    </source>
</evidence>
<keyword evidence="7" id="KW-0547">Nucleotide-binding</keyword>
<dbReference type="InterPro" id="IPR011527">
    <property type="entry name" value="ABC1_TM_dom"/>
</dbReference>
<evidence type="ECO:0000256" key="1">
    <source>
        <dbReference type="ARBA" id="ARBA00004141"/>
    </source>
</evidence>
<feature type="domain" description="ABC transmembrane type-1" evidence="15">
    <location>
        <begin position="317"/>
        <end position="597"/>
    </location>
</feature>
<dbReference type="Pfam" id="PF24358">
    <property type="entry name" value="ABCC10_N"/>
    <property type="match status" value="1"/>
</dbReference>
<feature type="transmembrane region" description="Helical" evidence="13">
    <location>
        <begin position="542"/>
        <end position="563"/>
    </location>
</feature>
<dbReference type="FunFam" id="3.40.50.300:FF:000973">
    <property type="entry name" value="Multidrug resistance-associated protein 4"/>
    <property type="match status" value="1"/>
</dbReference>